<reference evidence="3" key="2">
    <citation type="submission" date="2020-05" db="UniProtKB">
        <authorList>
            <consortium name="EnsemblMetazoa"/>
        </authorList>
    </citation>
    <scope>IDENTIFICATION</scope>
    <source>
        <strain evidence="3">wikel</strain>
    </source>
</reference>
<evidence type="ECO:0000313" key="2">
    <source>
        <dbReference type="EMBL" id="EEC02479.1"/>
    </source>
</evidence>
<dbReference type="EMBL" id="ABJB010849080">
    <property type="status" value="NOT_ANNOTATED_CDS"/>
    <property type="molecule type" value="Genomic_DNA"/>
</dbReference>
<feature type="region of interest" description="Disordered" evidence="1">
    <location>
        <begin position="287"/>
        <end position="378"/>
    </location>
</feature>
<dbReference type="VEuPathDB" id="VectorBase:ISCP_014914"/>
<evidence type="ECO:0000313" key="3">
    <source>
        <dbReference type="EnsemblMetazoa" id="ISCW016172-PA"/>
    </source>
</evidence>
<dbReference type="EMBL" id="ABJB010496696">
    <property type="status" value="NOT_ANNOTATED_CDS"/>
    <property type="molecule type" value="Genomic_DNA"/>
</dbReference>
<feature type="compositionally biased region" description="Basic and acidic residues" evidence="1">
    <location>
        <begin position="299"/>
        <end position="309"/>
    </location>
</feature>
<dbReference type="STRING" id="6945.B7P7A7"/>
<feature type="region of interest" description="Disordered" evidence="1">
    <location>
        <begin position="209"/>
        <end position="247"/>
    </location>
</feature>
<protein>
    <submittedName>
        <fullName evidence="2 3">PHF2 protein, putative</fullName>
    </submittedName>
</protein>
<dbReference type="HOGENOM" id="CLU_694997_0_0_1"/>
<dbReference type="OrthoDB" id="5876800at2759"/>
<dbReference type="EMBL" id="DS650884">
    <property type="protein sequence ID" value="EEC02479.1"/>
    <property type="molecule type" value="Genomic_DNA"/>
</dbReference>
<name>B7P7A7_IXOSC</name>
<keyword evidence="5" id="KW-1267">Proteomics identification</keyword>
<accession>B7P7A7</accession>
<dbReference type="PaxDb" id="6945-B7P7A7"/>
<organism>
    <name type="scientific">Ixodes scapularis</name>
    <name type="common">Black-legged tick</name>
    <name type="synonym">Deer tick</name>
    <dbReference type="NCBI Taxonomy" id="6945"/>
    <lineage>
        <taxon>Eukaryota</taxon>
        <taxon>Metazoa</taxon>
        <taxon>Ecdysozoa</taxon>
        <taxon>Arthropoda</taxon>
        <taxon>Chelicerata</taxon>
        <taxon>Arachnida</taxon>
        <taxon>Acari</taxon>
        <taxon>Parasitiformes</taxon>
        <taxon>Ixodida</taxon>
        <taxon>Ixodoidea</taxon>
        <taxon>Ixodidae</taxon>
        <taxon>Ixodinae</taxon>
        <taxon>Ixodes</taxon>
    </lineage>
</organism>
<evidence type="ECO:0000256" key="1">
    <source>
        <dbReference type="SAM" id="MobiDB-lite"/>
    </source>
</evidence>
<gene>
    <name evidence="2" type="ORF">IscW_ISCW016172</name>
</gene>
<dbReference type="Proteomes" id="UP000001555">
    <property type="component" value="Unassembled WGS sequence"/>
</dbReference>
<evidence type="ECO:0000313" key="4">
    <source>
        <dbReference type="Proteomes" id="UP000001555"/>
    </source>
</evidence>
<keyword evidence="4" id="KW-1185">Reference proteome</keyword>
<dbReference type="EnsemblMetazoa" id="ISCW016172-RA">
    <property type="protein sequence ID" value="ISCW016172-PA"/>
    <property type="gene ID" value="ISCW016172"/>
</dbReference>
<feature type="compositionally biased region" description="Basic residues" evidence="1">
    <location>
        <begin position="326"/>
        <end position="336"/>
    </location>
</feature>
<reference evidence="2 4" key="1">
    <citation type="submission" date="2008-03" db="EMBL/GenBank/DDBJ databases">
        <title>Annotation of Ixodes scapularis.</title>
        <authorList>
            <consortium name="Ixodes scapularis Genome Project Consortium"/>
            <person name="Caler E."/>
            <person name="Hannick L.I."/>
            <person name="Bidwell S."/>
            <person name="Joardar V."/>
            <person name="Thiagarajan M."/>
            <person name="Amedeo P."/>
            <person name="Galinsky K.J."/>
            <person name="Schobel S."/>
            <person name="Inman J."/>
            <person name="Hostetler J."/>
            <person name="Miller J."/>
            <person name="Hammond M."/>
            <person name="Megy K."/>
            <person name="Lawson D."/>
            <person name="Kodira C."/>
            <person name="Sutton G."/>
            <person name="Meyer J."/>
            <person name="Hill C.A."/>
            <person name="Birren B."/>
            <person name="Nene V."/>
            <person name="Collins F."/>
            <person name="Alarcon-Chaidez F."/>
            <person name="Wikel S."/>
            <person name="Strausberg R."/>
        </authorList>
    </citation>
    <scope>NUCLEOTIDE SEQUENCE [LARGE SCALE GENOMIC DNA]</scope>
    <source>
        <strain evidence="4">Wikel</strain>
        <strain evidence="2">Wikel colony</strain>
    </source>
</reference>
<sequence length="397" mass="43385">MRNHYNGHLREQSLHLCNTEPFPSRHSVKQEKKTVAPLQKESVYDFNDSDDDGLVVDENPPVQSRRSYQRAVAVPATPALPPISTFSSNASMVNGKSMLEKVTPTKAAPAAKTSVSEEASEIPKNGTIDDLLLASSIALDTDSTRVSLEEELGGGRASPSTRDAIQGMLSMSKSAFTFGTSDGPMGPTAQELLEGGPLSTGLARVKGMCPQKGCSLSPRRPGPAPAGGRRGRQRRREGDDEDFEESLKKCHQDEEYVYPGLEASDDELHVFKPRGRWKRDEAWNPKAKLVPNCPKPSRPIREGTKKEAVETSLAEAAAKLAEKPPPKRPYHRKKAQPSRANKDKDLDVFDAGPSTSSASSKKSPLPPDAFRLKKPKKGFATAKQRLGKILKIHKMIY</sequence>
<dbReference type="AlphaFoldDB" id="B7P7A7"/>
<feature type="compositionally biased region" description="Low complexity" evidence="1">
    <location>
        <begin position="353"/>
        <end position="363"/>
    </location>
</feature>
<proteinExistence type="evidence at protein level"/>
<evidence type="ECO:0007829" key="5">
    <source>
        <dbReference type="PeptideAtlas" id="B7P7A7"/>
    </source>
</evidence>
<dbReference type="EMBL" id="ABJB011020103">
    <property type="status" value="NOT_ANNOTATED_CDS"/>
    <property type="molecule type" value="Genomic_DNA"/>
</dbReference>
<dbReference type="VEuPathDB" id="VectorBase:ISCW016172"/>
<dbReference type="InParanoid" id="B7P7A7"/>